<proteinExistence type="inferred from homology"/>
<organism evidence="5 6">
    <name type="scientific">Pannus brasiliensis CCIBt3594</name>
    <dbReference type="NCBI Taxonomy" id="1427578"/>
    <lineage>
        <taxon>Bacteria</taxon>
        <taxon>Bacillati</taxon>
        <taxon>Cyanobacteriota</taxon>
        <taxon>Cyanophyceae</taxon>
        <taxon>Oscillatoriophycideae</taxon>
        <taxon>Chroococcales</taxon>
        <taxon>Microcystaceae</taxon>
        <taxon>Pannus</taxon>
    </lineage>
</organism>
<feature type="domain" description="AMP-dependent synthetase/ligase" evidence="3">
    <location>
        <begin position="112"/>
        <end position="285"/>
    </location>
</feature>
<dbReference type="RefSeq" id="WP_422661887.1">
    <property type="nucleotide sequence ID" value="NZ_JBAFSM010000004.1"/>
</dbReference>
<dbReference type="Gene3D" id="3.30.300.30">
    <property type="match status" value="1"/>
</dbReference>
<protein>
    <submittedName>
        <fullName evidence="5">2-succinylbenzoate--CoA ligase</fullName>
    </submittedName>
</protein>
<dbReference type="Pfam" id="PF00501">
    <property type="entry name" value="AMP-binding"/>
    <property type="match status" value="1"/>
</dbReference>
<comment type="similarity">
    <text evidence="1">Belongs to the ATP-dependent AMP-binding enzyme family.</text>
</comment>
<reference evidence="5 6" key="1">
    <citation type="submission" date="2024-01" db="EMBL/GenBank/DDBJ databases">
        <title>Genomic insights into the taxonomy and metabolism of the cyanobacterium Pannus brasiliensis CCIBt3594.</title>
        <authorList>
            <person name="Machado M."/>
            <person name="Botero N.B."/>
            <person name="Andreote A.P.D."/>
            <person name="Feitosa A.M.T."/>
            <person name="Popin R."/>
            <person name="Sivonen K."/>
            <person name="Fiore M.F."/>
        </authorList>
    </citation>
    <scope>NUCLEOTIDE SEQUENCE [LARGE SCALE GENOMIC DNA]</scope>
    <source>
        <strain evidence="5 6">CCIBt3594</strain>
    </source>
</reference>
<comment type="caution">
    <text evidence="5">The sequence shown here is derived from an EMBL/GenBank/DDBJ whole genome shotgun (WGS) entry which is preliminary data.</text>
</comment>
<dbReference type="InterPro" id="IPR045851">
    <property type="entry name" value="AMP-bd_C_sf"/>
</dbReference>
<dbReference type="Pfam" id="PF13193">
    <property type="entry name" value="AMP-binding_C"/>
    <property type="match status" value="1"/>
</dbReference>
<evidence type="ECO:0000259" key="3">
    <source>
        <dbReference type="Pfam" id="PF00501"/>
    </source>
</evidence>
<dbReference type="PANTHER" id="PTHR43201:SF5">
    <property type="entry name" value="MEDIUM-CHAIN ACYL-COA LIGASE ACSF2, MITOCHONDRIAL"/>
    <property type="match status" value="1"/>
</dbReference>
<accession>A0AAW9QM10</accession>
<evidence type="ECO:0000259" key="4">
    <source>
        <dbReference type="Pfam" id="PF13193"/>
    </source>
</evidence>
<dbReference type="InterPro" id="IPR000873">
    <property type="entry name" value="AMP-dep_synth/lig_dom"/>
</dbReference>
<dbReference type="Gene3D" id="3.40.50.12780">
    <property type="entry name" value="N-terminal domain of ligase-like"/>
    <property type="match status" value="1"/>
</dbReference>
<evidence type="ECO:0000256" key="2">
    <source>
        <dbReference type="ARBA" id="ARBA00022598"/>
    </source>
</evidence>
<dbReference type="GO" id="GO:0031956">
    <property type="term" value="F:medium-chain fatty acid-CoA ligase activity"/>
    <property type="evidence" value="ECO:0007669"/>
    <property type="project" value="TreeGrafter"/>
</dbReference>
<keyword evidence="6" id="KW-1185">Reference proteome</keyword>
<dbReference type="AlphaFoldDB" id="A0AAW9QM10"/>
<evidence type="ECO:0000313" key="5">
    <source>
        <dbReference type="EMBL" id="MEG3436180.1"/>
    </source>
</evidence>
<dbReference type="EMBL" id="JBAFSM010000004">
    <property type="protein sequence ID" value="MEG3436180.1"/>
    <property type="molecule type" value="Genomic_DNA"/>
</dbReference>
<gene>
    <name evidence="5" type="ORF">V0288_03535</name>
</gene>
<dbReference type="GO" id="GO:0006631">
    <property type="term" value="P:fatty acid metabolic process"/>
    <property type="evidence" value="ECO:0007669"/>
    <property type="project" value="TreeGrafter"/>
</dbReference>
<name>A0AAW9QM10_9CHRO</name>
<keyword evidence="2 5" id="KW-0436">Ligase</keyword>
<sequence>MEDILTLLDRRKDSDWLHDRNGREFYQKVAFYHDRFRERSLHILLAESDPFEFLAIFLAGIASECSIFLGNPDWKRGEWEQVFALVRPDLVFGATVPSIENSSVSKLDFPPSILIPTGGTSGKIRFAIHTRETLGASVAGFREYFGVDRVNSFCILPLYHVSGLMQFLRCFWTEGYFLNIPYSELKKERIKNLDFSEYFISLVPTQLQFFLDKDPGWLTRFKAVLLGGAPAWLSLLEKARQYKIPLSPTYGMTETASQVVTVKPEEFLAGNNSNGRVLPHARIRIDEFDRTVKIEAKSLFLGYYPHRERSSVFQTDDVGYFDGDNYLYIIGRNSQKIITGGENVFPLEVETAIRETGLVKDVVVRGVSDRGWGQAIVAFYVSIDDGIVPSLIQEKIKDKIARYKHPKHWIKLDRIPKNPQGKINQKFLDELWNETIAKGRIPRNS</sequence>
<dbReference type="Proteomes" id="UP001328733">
    <property type="component" value="Unassembled WGS sequence"/>
</dbReference>
<dbReference type="PANTHER" id="PTHR43201">
    <property type="entry name" value="ACYL-COA SYNTHETASE"/>
    <property type="match status" value="1"/>
</dbReference>
<dbReference type="SUPFAM" id="SSF56801">
    <property type="entry name" value="Acetyl-CoA synthetase-like"/>
    <property type="match status" value="1"/>
</dbReference>
<feature type="domain" description="AMP-binding enzyme C-terminal" evidence="4">
    <location>
        <begin position="348"/>
        <end position="422"/>
    </location>
</feature>
<dbReference type="InterPro" id="IPR025110">
    <property type="entry name" value="AMP-bd_C"/>
</dbReference>
<evidence type="ECO:0000256" key="1">
    <source>
        <dbReference type="ARBA" id="ARBA00006432"/>
    </source>
</evidence>
<evidence type="ECO:0000313" key="6">
    <source>
        <dbReference type="Proteomes" id="UP001328733"/>
    </source>
</evidence>
<dbReference type="InterPro" id="IPR042099">
    <property type="entry name" value="ANL_N_sf"/>
</dbReference>